<dbReference type="InterPro" id="IPR002036">
    <property type="entry name" value="YbeY"/>
</dbReference>
<dbReference type="Pfam" id="PF02130">
    <property type="entry name" value="YbeY"/>
    <property type="match status" value="1"/>
</dbReference>
<dbReference type="GO" id="GO:0008270">
    <property type="term" value="F:zinc ion binding"/>
    <property type="evidence" value="ECO:0007669"/>
    <property type="project" value="UniProtKB-UniRule"/>
</dbReference>
<dbReference type="GO" id="GO:0005737">
    <property type="term" value="C:cytoplasm"/>
    <property type="evidence" value="ECO:0007669"/>
    <property type="project" value="UniProtKB-SubCell"/>
</dbReference>
<keyword evidence="5 9" id="KW-0479">Metal-binding</keyword>
<keyword evidence="3 9" id="KW-0698">rRNA processing</keyword>
<dbReference type="PROSITE" id="PS01306">
    <property type="entry name" value="UPF0054"/>
    <property type="match status" value="1"/>
</dbReference>
<evidence type="ECO:0000256" key="2">
    <source>
        <dbReference type="ARBA" id="ARBA00022517"/>
    </source>
</evidence>
<feature type="binding site" evidence="9">
    <location>
        <position position="132"/>
    </location>
    <ligand>
        <name>Zn(2+)</name>
        <dbReference type="ChEBI" id="CHEBI:29105"/>
        <note>catalytic</note>
    </ligand>
</feature>
<dbReference type="RefSeq" id="WP_011835335.1">
    <property type="nucleotide sequence ID" value="NZ_AZSI01000105.1"/>
</dbReference>
<dbReference type="PATRIC" id="fig|1415168.3.peg.2030"/>
<feature type="binding site" evidence="9">
    <location>
        <position position="128"/>
    </location>
    <ligand>
        <name>Zn(2+)</name>
        <dbReference type="ChEBI" id="CHEBI:29105"/>
        <note>catalytic</note>
    </ligand>
</feature>
<keyword evidence="2 9" id="KW-0690">Ribosome biogenesis</keyword>
<organism evidence="10 11">
    <name type="scientific">Lactococcus cremoris subsp. cremoris GE214</name>
    <dbReference type="NCBI Taxonomy" id="1415168"/>
    <lineage>
        <taxon>Bacteria</taxon>
        <taxon>Bacillati</taxon>
        <taxon>Bacillota</taxon>
        <taxon>Bacilli</taxon>
        <taxon>Lactobacillales</taxon>
        <taxon>Streptococcaceae</taxon>
        <taxon>Lactococcus</taxon>
        <taxon>Lactococcus cremoris subsp. cremoris</taxon>
    </lineage>
</organism>
<feature type="binding site" evidence="9">
    <location>
        <position position="138"/>
    </location>
    <ligand>
        <name>Zn(2+)</name>
        <dbReference type="ChEBI" id="CHEBI:29105"/>
        <note>catalytic</note>
    </ligand>
</feature>
<dbReference type="InterPro" id="IPR023091">
    <property type="entry name" value="MetalPrtase_cat_dom_sf_prd"/>
</dbReference>
<dbReference type="GeneID" id="61109331"/>
<dbReference type="InterPro" id="IPR020549">
    <property type="entry name" value="YbeY_CS"/>
</dbReference>
<keyword evidence="4 9" id="KW-0540">Nuclease</keyword>
<comment type="function">
    <text evidence="9">Single strand-specific metallo-endoribonuclease involved in late-stage 70S ribosome quality control and in maturation of the 3' terminus of the 16S rRNA.</text>
</comment>
<protein>
    <recommendedName>
        <fullName evidence="9">Endoribonuclease YbeY</fullName>
        <ecNumber evidence="9">3.1.-.-</ecNumber>
    </recommendedName>
</protein>
<evidence type="ECO:0000256" key="8">
    <source>
        <dbReference type="ARBA" id="ARBA00022833"/>
    </source>
</evidence>
<dbReference type="SUPFAM" id="SSF55486">
    <property type="entry name" value="Metalloproteases ('zincins'), catalytic domain"/>
    <property type="match status" value="1"/>
</dbReference>
<dbReference type="SMR" id="A0A084A963"/>
<comment type="similarity">
    <text evidence="1 9">Belongs to the endoribonuclease YbeY family.</text>
</comment>
<comment type="subcellular location">
    <subcellularLocation>
        <location evidence="9">Cytoplasm</location>
    </subcellularLocation>
</comment>
<dbReference type="Gene3D" id="3.40.390.30">
    <property type="entry name" value="Metalloproteases ('zincins'), catalytic domain"/>
    <property type="match status" value="1"/>
</dbReference>
<dbReference type="EMBL" id="AZSI01000105">
    <property type="protein sequence ID" value="KEY61842.1"/>
    <property type="molecule type" value="Genomic_DNA"/>
</dbReference>
<dbReference type="GO" id="GO:0004222">
    <property type="term" value="F:metalloendopeptidase activity"/>
    <property type="evidence" value="ECO:0007669"/>
    <property type="project" value="InterPro"/>
</dbReference>
<dbReference type="PANTHER" id="PTHR46986">
    <property type="entry name" value="ENDORIBONUCLEASE YBEY, CHLOROPLASTIC"/>
    <property type="match status" value="1"/>
</dbReference>
<name>A0A084A963_LACLC</name>
<dbReference type="PANTHER" id="PTHR46986:SF1">
    <property type="entry name" value="ENDORIBONUCLEASE YBEY, CHLOROPLASTIC"/>
    <property type="match status" value="1"/>
</dbReference>
<evidence type="ECO:0000313" key="10">
    <source>
        <dbReference type="EMBL" id="KEY61842.1"/>
    </source>
</evidence>
<evidence type="ECO:0000313" key="11">
    <source>
        <dbReference type="Proteomes" id="UP000028401"/>
    </source>
</evidence>
<dbReference type="EC" id="3.1.-.-" evidence="9"/>
<reference evidence="10 11" key="1">
    <citation type="submission" date="2014-06" db="EMBL/GenBank/DDBJ databases">
        <title>Draft genome sequence of the putrescine producing strain Lactococcus lactis subsp cremoris GE214.</title>
        <authorList>
            <person name="Ladero V."/>
            <person name="Linares D.M."/>
            <person name="del Rio B."/>
            <person name="Mayo B."/>
            <person name="Martin M.C."/>
            <person name="Fernandez M."/>
            <person name="Alvarez M.A."/>
        </authorList>
    </citation>
    <scope>NUCLEOTIDE SEQUENCE [LARGE SCALE GENOMIC DNA]</scope>
    <source>
        <strain evidence="10 11">GE214</strain>
    </source>
</reference>
<evidence type="ECO:0000256" key="7">
    <source>
        <dbReference type="ARBA" id="ARBA00022801"/>
    </source>
</evidence>
<sequence>MYVELVDETGQVPSEIIEQTKEVLAFAAKKLDLKESTEMSVTFVDNARSHELNLQYRETDRPTDVISLEYKPDESEFFFDEDMELPEELLEEMDPFIGELFISIDKAAEQAADYGHSIEREYGWLAVHGFLHINGYDHYTPEEESEMFALQEEILTAYGLTR</sequence>
<evidence type="ECO:0000256" key="1">
    <source>
        <dbReference type="ARBA" id="ARBA00010875"/>
    </source>
</evidence>
<dbReference type="GO" id="GO:0004521">
    <property type="term" value="F:RNA endonuclease activity"/>
    <property type="evidence" value="ECO:0007669"/>
    <property type="project" value="UniProtKB-UniRule"/>
</dbReference>
<proteinExistence type="inferred from homology"/>
<dbReference type="AlphaFoldDB" id="A0A084A963"/>
<dbReference type="Proteomes" id="UP000028401">
    <property type="component" value="Unassembled WGS sequence"/>
</dbReference>
<keyword evidence="6 9" id="KW-0255">Endonuclease</keyword>
<keyword evidence="7 9" id="KW-0378">Hydrolase</keyword>
<evidence type="ECO:0000256" key="6">
    <source>
        <dbReference type="ARBA" id="ARBA00022759"/>
    </source>
</evidence>
<comment type="caution">
    <text evidence="10">The sequence shown here is derived from an EMBL/GenBank/DDBJ whole genome shotgun (WGS) entry which is preliminary data.</text>
</comment>
<evidence type="ECO:0000256" key="9">
    <source>
        <dbReference type="HAMAP-Rule" id="MF_00009"/>
    </source>
</evidence>
<evidence type="ECO:0000256" key="4">
    <source>
        <dbReference type="ARBA" id="ARBA00022722"/>
    </source>
</evidence>
<evidence type="ECO:0000256" key="3">
    <source>
        <dbReference type="ARBA" id="ARBA00022552"/>
    </source>
</evidence>
<dbReference type="NCBIfam" id="TIGR00043">
    <property type="entry name" value="rRNA maturation RNase YbeY"/>
    <property type="match status" value="1"/>
</dbReference>
<comment type="cofactor">
    <cofactor evidence="9">
        <name>Zn(2+)</name>
        <dbReference type="ChEBI" id="CHEBI:29105"/>
    </cofactor>
    <text evidence="9">Binds 1 zinc ion.</text>
</comment>
<dbReference type="GO" id="GO:0006364">
    <property type="term" value="P:rRNA processing"/>
    <property type="evidence" value="ECO:0007669"/>
    <property type="project" value="UniProtKB-UniRule"/>
</dbReference>
<accession>A0A084A963</accession>
<dbReference type="HAMAP" id="MF_00009">
    <property type="entry name" value="Endoribonucl_YbeY"/>
    <property type="match status" value="1"/>
</dbReference>
<evidence type="ECO:0000256" key="5">
    <source>
        <dbReference type="ARBA" id="ARBA00022723"/>
    </source>
</evidence>
<keyword evidence="9" id="KW-0963">Cytoplasm</keyword>
<gene>
    <name evidence="9" type="primary">ybeY</name>
    <name evidence="10" type="ORF">U725_01957</name>
</gene>
<keyword evidence="8 9" id="KW-0862">Zinc</keyword>